<accession>A0AA97BPF3</accession>
<sequence length="59" mass="6646">MTQYQGFQESERAIALHLDLLQTFVTLSGSASNCLSLADLPGGRELIDFWMSRGRHYGR</sequence>
<name>A0AA97BPF3_9CYAN</name>
<reference evidence="1" key="1">
    <citation type="submission" date="2020-05" db="EMBL/GenBank/DDBJ databases">
        <authorList>
            <person name="Zhu T."/>
            <person name="Keshari N."/>
            <person name="Lu X."/>
        </authorList>
    </citation>
    <scope>NUCLEOTIDE SEQUENCE</scope>
    <source>
        <strain evidence="1">NK1-22</strain>
    </source>
</reference>
<evidence type="ECO:0000313" key="1">
    <source>
        <dbReference type="EMBL" id="WOB42913.1"/>
    </source>
</evidence>
<dbReference type="KEGG" id="tog:HNI00_06950"/>
<dbReference type="EMBL" id="CP053540">
    <property type="protein sequence ID" value="WOB42913.1"/>
    <property type="molecule type" value="Genomic_DNA"/>
</dbReference>
<protein>
    <submittedName>
        <fullName evidence="1">Uncharacterized protein</fullName>
    </submittedName>
</protein>
<organism evidence="1">
    <name type="scientific">Thermoleptolyngbya oregonensis NK1-22</name>
    <dbReference type="NCBI Taxonomy" id="2547457"/>
    <lineage>
        <taxon>Bacteria</taxon>
        <taxon>Bacillati</taxon>
        <taxon>Cyanobacteriota</taxon>
        <taxon>Cyanophyceae</taxon>
        <taxon>Oculatellales</taxon>
        <taxon>Oculatellaceae</taxon>
        <taxon>Thermoleptolyngbya</taxon>
    </lineage>
</organism>
<proteinExistence type="predicted"/>
<dbReference type="AlphaFoldDB" id="A0AA97BPF3"/>
<gene>
    <name evidence="1" type="ORF">HNI00_06950</name>
</gene>
<dbReference type="RefSeq" id="WP_297076231.1">
    <property type="nucleotide sequence ID" value="NZ_CP053540.1"/>
</dbReference>